<dbReference type="RefSeq" id="XP_033656942.1">
    <property type="nucleotide sequence ID" value="XM_033793459.1"/>
</dbReference>
<proteinExistence type="predicted"/>
<name>A0A6A6JTG5_WESOR</name>
<protein>
    <submittedName>
        <fullName evidence="2">Uncharacterized protein</fullName>
    </submittedName>
</protein>
<dbReference type="EMBL" id="ML986486">
    <property type="protein sequence ID" value="KAF2279403.1"/>
    <property type="molecule type" value="Genomic_DNA"/>
</dbReference>
<organism evidence="2 3">
    <name type="scientific">Westerdykella ornata</name>
    <dbReference type="NCBI Taxonomy" id="318751"/>
    <lineage>
        <taxon>Eukaryota</taxon>
        <taxon>Fungi</taxon>
        <taxon>Dikarya</taxon>
        <taxon>Ascomycota</taxon>
        <taxon>Pezizomycotina</taxon>
        <taxon>Dothideomycetes</taxon>
        <taxon>Pleosporomycetidae</taxon>
        <taxon>Pleosporales</taxon>
        <taxon>Sporormiaceae</taxon>
        <taxon>Westerdykella</taxon>
    </lineage>
</organism>
<sequence>MVAPGQRHRLNYVLGRQYILPGVIAAQNLRKRERPFYVFRPVTMFLRGSSGDREACTSWRTRAQRGVCGWTVAASPSHIANPPSLHSTADRRLSSVTPIVARRETVGRRSSWRAEGRVESPQDSEPCPNVTYGEIPSSTCQFTRSYCEDTPILESVGKGAVIHSTV</sequence>
<dbReference type="Proteomes" id="UP000800097">
    <property type="component" value="Unassembled WGS sequence"/>
</dbReference>
<evidence type="ECO:0000256" key="1">
    <source>
        <dbReference type="SAM" id="MobiDB-lite"/>
    </source>
</evidence>
<gene>
    <name evidence="2" type="ORF">EI97DRAFT_175382</name>
</gene>
<reference evidence="2" key="1">
    <citation type="journal article" date="2020" name="Stud. Mycol.">
        <title>101 Dothideomycetes genomes: a test case for predicting lifestyles and emergence of pathogens.</title>
        <authorList>
            <person name="Haridas S."/>
            <person name="Albert R."/>
            <person name="Binder M."/>
            <person name="Bloem J."/>
            <person name="Labutti K."/>
            <person name="Salamov A."/>
            <person name="Andreopoulos B."/>
            <person name="Baker S."/>
            <person name="Barry K."/>
            <person name="Bills G."/>
            <person name="Bluhm B."/>
            <person name="Cannon C."/>
            <person name="Castanera R."/>
            <person name="Culley D."/>
            <person name="Daum C."/>
            <person name="Ezra D."/>
            <person name="Gonzalez J."/>
            <person name="Henrissat B."/>
            <person name="Kuo A."/>
            <person name="Liang C."/>
            <person name="Lipzen A."/>
            <person name="Lutzoni F."/>
            <person name="Magnuson J."/>
            <person name="Mondo S."/>
            <person name="Nolan M."/>
            <person name="Ohm R."/>
            <person name="Pangilinan J."/>
            <person name="Park H.-J."/>
            <person name="Ramirez L."/>
            <person name="Alfaro M."/>
            <person name="Sun H."/>
            <person name="Tritt A."/>
            <person name="Yoshinaga Y."/>
            <person name="Zwiers L.-H."/>
            <person name="Turgeon B."/>
            <person name="Goodwin S."/>
            <person name="Spatafora J."/>
            <person name="Crous P."/>
            <person name="Grigoriev I."/>
        </authorList>
    </citation>
    <scope>NUCLEOTIDE SEQUENCE</scope>
    <source>
        <strain evidence="2">CBS 379.55</strain>
    </source>
</reference>
<feature type="region of interest" description="Disordered" evidence="1">
    <location>
        <begin position="107"/>
        <end position="130"/>
    </location>
</feature>
<keyword evidence="3" id="KW-1185">Reference proteome</keyword>
<dbReference type="AlphaFoldDB" id="A0A6A6JTG5"/>
<accession>A0A6A6JTG5</accession>
<feature type="compositionally biased region" description="Basic and acidic residues" evidence="1">
    <location>
        <begin position="107"/>
        <end position="120"/>
    </location>
</feature>
<dbReference type="GeneID" id="54546634"/>
<evidence type="ECO:0000313" key="2">
    <source>
        <dbReference type="EMBL" id="KAF2279403.1"/>
    </source>
</evidence>
<evidence type="ECO:0000313" key="3">
    <source>
        <dbReference type="Proteomes" id="UP000800097"/>
    </source>
</evidence>